<protein>
    <submittedName>
        <fullName evidence="1">Uncharacterized protein</fullName>
    </submittedName>
</protein>
<gene>
    <name evidence="1" type="ORF">SCLAV_p1164</name>
</gene>
<sequence length="96" mass="10650">MVLAWPGDPALPENGLQLIAHRLTGAAHAVVDDLRYAAGRLPDTHPARALTDAVLHDTRRILHLPVEGTVHCARHRAHMVRALYGYLDRLDPTERP</sequence>
<accession>D5SL57</accession>
<dbReference type="EMBL" id="CM000914">
    <property type="protein sequence ID" value="EFG04650.2"/>
    <property type="molecule type" value="Genomic_DNA"/>
</dbReference>
<geneLocation type="plasmid" evidence="1 2">
    <name>pSCL4</name>
</geneLocation>
<dbReference type="Proteomes" id="UP000002357">
    <property type="component" value="Plasmid pSCL4"/>
</dbReference>
<evidence type="ECO:0000313" key="2">
    <source>
        <dbReference type="Proteomes" id="UP000002357"/>
    </source>
</evidence>
<organism evidence="1 2">
    <name type="scientific">Streptomyces clavuligerus</name>
    <dbReference type="NCBI Taxonomy" id="1901"/>
    <lineage>
        <taxon>Bacteria</taxon>
        <taxon>Bacillati</taxon>
        <taxon>Actinomycetota</taxon>
        <taxon>Actinomycetes</taxon>
        <taxon>Kitasatosporales</taxon>
        <taxon>Streptomycetaceae</taxon>
        <taxon>Streptomyces</taxon>
    </lineage>
</organism>
<proteinExistence type="predicted"/>
<reference evidence="1 2" key="1">
    <citation type="journal article" date="2010" name="Genome Biol. Evol.">
        <title>The sequence of a 1.8-mb bacterial linear plasmid reveals a rich evolutionary reservoir of secondary metabolic pathways.</title>
        <authorList>
            <person name="Medema M.H."/>
            <person name="Trefzer A."/>
            <person name="Kovalchuk A."/>
            <person name="van den Berg M."/>
            <person name="Mueller U."/>
            <person name="Heijne W."/>
            <person name="Wu L."/>
            <person name="Alam M.T."/>
            <person name="Ronning C.M."/>
            <person name="Nierman W.C."/>
            <person name="Bovenberg R.A.L."/>
            <person name="Breitling R."/>
            <person name="Takano E."/>
        </authorList>
    </citation>
    <scope>NUCLEOTIDE SEQUENCE [LARGE SCALE GENOMIC DNA]</scope>
    <source>
        <strain evidence="2">ATCC 27064 / DSM 738 / JCM 4710 / NBRC 13307 / NCIMB 12785 / NRRL 3585 / VKM Ac-602</strain>
        <plasmid evidence="1">pSCL4</plasmid>
    </source>
</reference>
<keyword evidence="1" id="KW-0614">Plasmid</keyword>
<keyword evidence="2" id="KW-1185">Reference proteome</keyword>
<dbReference type="AlphaFoldDB" id="D5SL57"/>
<name>D5SL57_STRCL</name>
<evidence type="ECO:0000313" key="1">
    <source>
        <dbReference type="EMBL" id="EFG04650.2"/>
    </source>
</evidence>